<feature type="compositionally biased region" description="Acidic residues" evidence="2">
    <location>
        <begin position="109"/>
        <end position="126"/>
    </location>
</feature>
<reference evidence="3 4" key="1">
    <citation type="journal article" date="2017" name="Genome Biol. Evol.">
        <title>Phytophthora megakarya and P. palmivora, closely related causal agents of cacao black pod rot, underwent increases in genome sizes and gene numbers by different mechanisms.</title>
        <authorList>
            <person name="Ali S.S."/>
            <person name="Shao J."/>
            <person name="Lary D.J."/>
            <person name="Kronmiller B."/>
            <person name="Shen D."/>
            <person name="Strem M.D."/>
            <person name="Amoako-Attah I."/>
            <person name="Akrofi A.Y."/>
            <person name="Begoude B.A."/>
            <person name="Ten Hoopen G.M."/>
            <person name="Coulibaly K."/>
            <person name="Kebe B.I."/>
            <person name="Melnick R.L."/>
            <person name="Guiltinan M.J."/>
            <person name="Tyler B.M."/>
            <person name="Meinhardt L.W."/>
            <person name="Bailey B.A."/>
        </authorList>
    </citation>
    <scope>NUCLEOTIDE SEQUENCE [LARGE SCALE GENOMIC DNA]</scope>
    <source>
        <strain evidence="4">sbr112.9</strain>
    </source>
</reference>
<evidence type="ECO:0000313" key="4">
    <source>
        <dbReference type="Proteomes" id="UP000237271"/>
    </source>
</evidence>
<comment type="caution">
    <text evidence="3">The sequence shown here is derived from an EMBL/GenBank/DDBJ whole genome shotgun (WGS) entry which is preliminary data.</text>
</comment>
<feature type="coiled-coil region" evidence="1">
    <location>
        <begin position="421"/>
        <end position="468"/>
    </location>
</feature>
<evidence type="ECO:0000256" key="2">
    <source>
        <dbReference type="SAM" id="MobiDB-lite"/>
    </source>
</evidence>
<dbReference type="EMBL" id="NCKW01006466">
    <property type="protein sequence ID" value="POM71537.1"/>
    <property type="molecule type" value="Genomic_DNA"/>
</dbReference>
<keyword evidence="4" id="KW-1185">Reference proteome</keyword>
<dbReference type="Proteomes" id="UP000237271">
    <property type="component" value="Unassembled WGS sequence"/>
</dbReference>
<name>A0A2P4Y158_9STRA</name>
<protein>
    <submittedName>
        <fullName evidence="3">Uncharacterized protein</fullName>
    </submittedName>
</protein>
<accession>A0A2P4Y158</accession>
<evidence type="ECO:0000256" key="1">
    <source>
        <dbReference type="SAM" id="Coils"/>
    </source>
</evidence>
<proteinExistence type="predicted"/>
<gene>
    <name evidence="3" type="ORF">PHPALM_11880</name>
</gene>
<dbReference type="OrthoDB" id="118764at2759"/>
<sequence length="538" mass="61110">MVGDVCASYYKDRMDADDAEEPWTSDTLKYLEKIGIPTTDSRGNVRHRVCVMVVGNSCKTDPQRTKFCHKNKRDPNFEKRLQGHESGKKKRNVSSIGGTKTKKAKLEPDSDDNEEEAGEQLDESDVEIEEEANFQDLCDRMSQYVGSMDPSTASVILATLDFDPLARMNLKAVATSLCKEMCHLAAGSSHHEATSEDADKTNAVAHLETLHKNVEKMLIVQSEKATVKPEEMTMEYLNATVDLVKCCNDALTATTSFLLKAPLSEAEQERRQHATSQRHQDQATQLEEILTQCSKNVEECRAAATQASKNTEDAMVSVREKTEAFLNLASRESQDAVNRASTILRTSKTIDEACKEELLHAEHEHELAQKLSALFHQARTVRTDLQKMVAAGQYEQRAKESLARYVVVLTRAVRTFFLASFLQQKQDVKELEEKNDELMELVRRATKQQFLESEIGDIQSGLDELQRQRIQTMWSQRKLWTTRNLNILTPDVKLLLERCYQDVLDMLMKKGDDHPEWEEIRKAFEEKGNDDTDEEPIA</sequence>
<feature type="region of interest" description="Disordered" evidence="2">
    <location>
        <begin position="64"/>
        <end position="126"/>
    </location>
</feature>
<feature type="compositionally biased region" description="Basic and acidic residues" evidence="2">
    <location>
        <begin position="73"/>
        <end position="86"/>
    </location>
</feature>
<organism evidence="3 4">
    <name type="scientific">Phytophthora palmivora</name>
    <dbReference type="NCBI Taxonomy" id="4796"/>
    <lineage>
        <taxon>Eukaryota</taxon>
        <taxon>Sar</taxon>
        <taxon>Stramenopiles</taxon>
        <taxon>Oomycota</taxon>
        <taxon>Peronosporomycetes</taxon>
        <taxon>Peronosporales</taxon>
        <taxon>Peronosporaceae</taxon>
        <taxon>Phytophthora</taxon>
    </lineage>
</organism>
<dbReference type="AlphaFoldDB" id="A0A2P4Y158"/>
<evidence type="ECO:0000313" key="3">
    <source>
        <dbReference type="EMBL" id="POM71537.1"/>
    </source>
</evidence>
<keyword evidence="1" id="KW-0175">Coiled coil</keyword>